<dbReference type="InterPro" id="IPR001343">
    <property type="entry name" value="Hemolysn_Ca-bd"/>
</dbReference>
<dbReference type="EMBL" id="JALIEB010000025">
    <property type="protein sequence ID" value="MCV3274020.1"/>
    <property type="molecule type" value="Genomic_DNA"/>
</dbReference>
<keyword evidence="3" id="KW-1185">Reference proteome</keyword>
<accession>A0ABT3BKC3</accession>
<dbReference type="Proteomes" id="UP001208690">
    <property type="component" value="Unassembled WGS sequence"/>
</dbReference>
<dbReference type="PRINTS" id="PR00313">
    <property type="entry name" value="CABNDNGRPT"/>
</dbReference>
<dbReference type="PANTHER" id="PTHR10900">
    <property type="entry name" value="PERIOSTIN-RELATED"/>
    <property type="match status" value="1"/>
</dbReference>
<dbReference type="SUPFAM" id="SSF82153">
    <property type="entry name" value="FAS1 domain"/>
    <property type="match status" value="2"/>
</dbReference>
<organism evidence="2 3">
    <name type="scientific">Roseobacter sinensis</name>
    <dbReference type="NCBI Taxonomy" id="2931391"/>
    <lineage>
        <taxon>Bacteria</taxon>
        <taxon>Pseudomonadati</taxon>
        <taxon>Pseudomonadota</taxon>
        <taxon>Alphaproteobacteria</taxon>
        <taxon>Rhodobacterales</taxon>
        <taxon>Roseobacteraceae</taxon>
        <taxon>Roseobacter</taxon>
    </lineage>
</organism>
<dbReference type="Pfam" id="PF02469">
    <property type="entry name" value="Fasciclin"/>
    <property type="match status" value="2"/>
</dbReference>
<protein>
    <submittedName>
        <fullName evidence="2">Fasciclin domain-containing protein</fullName>
    </submittedName>
</protein>
<dbReference type="PROSITE" id="PS00330">
    <property type="entry name" value="HEMOLYSIN_CALCIUM"/>
    <property type="match status" value="2"/>
</dbReference>
<proteinExistence type="predicted"/>
<dbReference type="InterPro" id="IPR036378">
    <property type="entry name" value="FAS1_dom_sf"/>
</dbReference>
<dbReference type="Gene3D" id="2.150.10.10">
    <property type="entry name" value="Serralysin-like metalloprotease, C-terminal"/>
    <property type="match status" value="1"/>
</dbReference>
<comment type="caution">
    <text evidence="2">The sequence shown here is derived from an EMBL/GenBank/DDBJ whole genome shotgun (WGS) entry which is preliminary data.</text>
</comment>
<gene>
    <name evidence="2" type="ORF">MUB52_21510</name>
</gene>
<dbReference type="RefSeq" id="WP_263846226.1">
    <property type="nucleotide sequence ID" value="NZ_JALIEB010000025.1"/>
</dbReference>
<feature type="domain" description="FAS1" evidence="1">
    <location>
        <begin position="148"/>
        <end position="304"/>
    </location>
</feature>
<dbReference type="Pfam" id="PF00353">
    <property type="entry name" value="HemolysinCabind"/>
    <property type="match status" value="2"/>
</dbReference>
<evidence type="ECO:0000313" key="3">
    <source>
        <dbReference type="Proteomes" id="UP001208690"/>
    </source>
</evidence>
<evidence type="ECO:0000313" key="2">
    <source>
        <dbReference type="EMBL" id="MCV3274020.1"/>
    </source>
</evidence>
<dbReference type="InterPro" id="IPR050904">
    <property type="entry name" value="Adhesion/Biosynth-related"/>
</dbReference>
<dbReference type="InterPro" id="IPR018511">
    <property type="entry name" value="Hemolysin-typ_Ca-bd_CS"/>
</dbReference>
<dbReference type="InterPro" id="IPR011049">
    <property type="entry name" value="Serralysin-like_metalloprot_C"/>
</dbReference>
<sequence>MRTFIFTGFAKADLFGDGHIAPHASFTMPDAATLEFTVTDDDSRLSGDLRRNERGDDRSGQEAQILRAGEEVGNGGTLYAEQLWHLYGDDGRTYRLVELEQPGRLPDSFTYLGPVPPAGVTLTVGASVNVFRGVDYEDLSAGPVAEPAPNIVDIAAGSDDFNILVQALTAANLVDAVRNSDDITVFAPTDAAFTALAVDLGFAGDTSDEGAVFGFIASALAGLAPDGDPIPLLTDILLYHVSPGAKTAAEVDAADQVTTLLNGATFGTEGTELVDNEPDVANPSIVGPDVNAANGTIQVIDRVLLPIDIPGNEPPEPELPTLAGIVAASGGTFDQDDTDFDVLLTAVQTAGLVGALDDPEADLTVFAPNDAAFVALSQALGFEGSDEGEAFAYLVEALTLLGGGDPIPLLTEVLTYHVAPEALGSEQVLAADQIATLQGGQLGVAGTSLVDADPDVPNPTLIATDIAASNGIAHVLDGVLLPADLLQSDGSNDVDFIIDDDTASFIRTGRDNDLVDGNGGNDKIALGTGNDVGFGGDGHDIILGGRGMDTLTGGLGDDTLFGGRDADIFVFNTGDGHDRIVRFEDGLDLIDLSGTAFESFADLEGAIKQKGNRAEIKLGDDQSILVQGARLDLSEDDFLF</sequence>
<name>A0ABT3BKC3_9RHOB</name>
<dbReference type="PANTHER" id="PTHR10900:SF77">
    <property type="entry name" value="FI19380P1"/>
    <property type="match status" value="1"/>
</dbReference>
<dbReference type="Gene3D" id="2.30.180.10">
    <property type="entry name" value="FAS1 domain"/>
    <property type="match status" value="2"/>
</dbReference>
<dbReference type="PROSITE" id="PS50213">
    <property type="entry name" value="FAS1"/>
    <property type="match status" value="2"/>
</dbReference>
<evidence type="ECO:0000259" key="1">
    <source>
        <dbReference type="PROSITE" id="PS50213"/>
    </source>
</evidence>
<feature type="domain" description="FAS1" evidence="1">
    <location>
        <begin position="327"/>
        <end position="480"/>
    </location>
</feature>
<reference evidence="2 3" key="1">
    <citation type="submission" date="2022-04" db="EMBL/GenBank/DDBJ databases">
        <title>Roseobacter sp. WL0113 is a bacterium isolated from neritic sediment.</title>
        <authorList>
            <person name="Wang L."/>
            <person name="He W."/>
            <person name="Zhang D.-F."/>
        </authorList>
    </citation>
    <scope>NUCLEOTIDE SEQUENCE [LARGE SCALE GENOMIC DNA]</scope>
    <source>
        <strain evidence="2 3">WL0113</strain>
    </source>
</reference>
<dbReference type="SUPFAM" id="SSF51120">
    <property type="entry name" value="beta-Roll"/>
    <property type="match status" value="1"/>
</dbReference>
<dbReference type="InterPro" id="IPR000782">
    <property type="entry name" value="FAS1_domain"/>
</dbReference>
<dbReference type="SMART" id="SM00554">
    <property type="entry name" value="FAS1"/>
    <property type="match status" value="2"/>
</dbReference>